<keyword evidence="2" id="KW-1185">Reference proteome</keyword>
<evidence type="ECO:0008006" key="3">
    <source>
        <dbReference type="Google" id="ProtNLM"/>
    </source>
</evidence>
<reference evidence="1 2" key="1">
    <citation type="submission" date="2020-09" db="EMBL/GenBank/DDBJ databases">
        <title>Roseomonas.</title>
        <authorList>
            <person name="Zhu W."/>
        </authorList>
    </citation>
    <scope>NUCLEOTIDE SEQUENCE [LARGE SCALE GENOMIC DNA]</scope>
    <source>
        <strain evidence="1 2">573</strain>
    </source>
</reference>
<protein>
    <recommendedName>
        <fullName evidence="3">Lipoprotein</fullName>
    </recommendedName>
</protein>
<organism evidence="1 2">
    <name type="scientific">Roseomonas haemaphysalidis</name>
    <dbReference type="NCBI Taxonomy" id="2768162"/>
    <lineage>
        <taxon>Bacteria</taxon>
        <taxon>Pseudomonadati</taxon>
        <taxon>Pseudomonadota</taxon>
        <taxon>Alphaproteobacteria</taxon>
        <taxon>Acetobacterales</taxon>
        <taxon>Roseomonadaceae</taxon>
        <taxon>Roseomonas</taxon>
    </lineage>
</organism>
<name>A0ABS3KPX2_9PROT</name>
<evidence type="ECO:0000313" key="2">
    <source>
        <dbReference type="Proteomes" id="UP001518989"/>
    </source>
</evidence>
<dbReference type="EMBL" id="JACTNG010000005">
    <property type="protein sequence ID" value="MBO1079482.1"/>
    <property type="molecule type" value="Genomic_DNA"/>
</dbReference>
<evidence type="ECO:0000313" key="1">
    <source>
        <dbReference type="EMBL" id="MBO1079482.1"/>
    </source>
</evidence>
<dbReference type="RefSeq" id="WP_207417122.1">
    <property type="nucleotide sequence ID" value="NZ_CP061177.1"/>
</dbReference>
<gene>
    <name evidence="1" type="ORF">IAI61_10590</name>
</gene>
<proteinExistence type="predicted"/>
<dbReference type="PROSITE" id="PS51257">
    <property type="entry name" value="PROKAR_LIPOPROTEIN"/>
    <property type="match status" value="1"/>
</dbReference>
<sequence>MRGVIRILALAAVGFGVAGCVVYPASYYGPPARYGYYAPPPPPPPYYGHRYWR</sequence>
<dbReference type="Proteomes" id="UP001518989">
    <property type="component" value="Unassembled WGS sequence"/>
</dbReference>
<accession>A0ABS3KPX2</accession>
<comment type="caution">
    <text evidence="1">The sequence shown here is derived from an EMBL/GenBank/DDBJ whole genome shotgun (WGS) entry which is preliminary data.</text>
</comment>